<dbReference type="FunFam" id="1.10.730.10:FF:000006">
    <property type="entry name" value="Arginyl-tRNA synthetase 2, mitochondrial"/>
    <property type="match status" value="1"/>
</dbReference>
<dbReference type="GO" id="GO:0004814">
    <property type="term" value="F:arginine-tRNA ligase activity"/>
    <property type="evidence" value="ECO:0007669"/>
    <property type="project" value="UniProtKB-EC"/>
</dbReference>
<evidence type="ECO:0000256" key="2">
    <source>
        <dbReference type="ARBA" id="ARBA00012837"/>
    </source>
</evidence>
<evidence type="ECO:0000256" key="6">
    <source>
        <dbReference type="ARBA" id="ARBA00022917"/>
    </source>
</evidence>
<evidence type="ECO:0000256" key="4">
    <source>
        <dbReference type="ARBA" id="ARBA00022741"/>
    </source>
</evidence>
<dbReference type="SMART" id="SM01016">
    <property type="entry name" value="Arg_tRNA_synt_N"/>
    <property type="match status" value="1"/>
</dbReference>
<dbReference type="PANTHER" id="PTHR11956">
    <property type="entry name" value="ARGINYL-TRNA SYNTHETASE"/>
    <property type="match status" value="1"/>
</dbReference>
<evidence type="ECO:0000256" key="11">
    <source>
        <dbReference type="SAM" id="Coils"/>
    </source>
</evidence>
<name>A0A5E4MGM1_9HEMI</name>
<protein>
    <recommendedName>
        <fullName evidence="2">arginine--tRNA ligase</fullName>
        <ecNumber evidence="2">6.1.1.19</ecNumber>
    </recommendedName>
    <alternativeName>
        <fullName evidence="8">Arginyl-tRNA synthetase</fullName>
    </alternativeName>
</protein>
<keyword evidence="7 10" id="KW-0030">Aminoacyl-tRNA synthetase</keyword>
<evidence type="ECO:0000259" key="12">
    <source>
        <dbReference type="SMART" id="SM00836"/>
    </source>
</evidence>
<reference evidence="14 15" key="1">
    <citation type="submission" date="2019-08" db="EMBL/GenBank/DDBJ databases">
        <authorList>
            <person name="Alioto T."/>
            <person name="Alioto T."/>
            <person name="Gomez Garrido J."/>
        </authorList>
    </citation>
    <scope>NUCLEOTIDE SEQUENCE [LARGE SCALE GENOMIC DNA]</scope>
</reference>
<dbReference type="InterPro" id="IPR009080">
    <property type="entry name" value="tRNAsynth_Ia_anticodon-bd"/>
</dbReference>
<dbReference type="EMBL" id="CABPRJ010000494">
    <property type="protein sequence ID" value="VVC29533.1"/>
    <property type="molecule type" value="Genomic_DNA"/>
</dbReference>
<dbReference type="InterPro" id="IPR005148">
    <property type="entry name" value="Arg-tRNA-synth_N"/>
</dbReference>
<dbReference type="Pfam" id="PF03485">
    <property type="entry name" value="Arg_tRNA_synt_N"/>
    <property type="match status" value="1"/>
</dbReference>
<dbReference type="SMART" id="SM00836">
    <property type="entry name" value="DALR_1"/>
    <property type="match status" value="1"/>
</dbReference>
<dbReference type="Pfam" id="PF00750">
    <property type="entry name" value="tRNA-synt_1d"/>
    <property type="match status" value="1"/>
</dbReference>
<dbReference type="PROSITE" id="PS00178">
    <property type="entry name" value="AA_TRNA_LIGASE_I"/>
    <property type="match status" value="1"/>
</dbReference>
<keyword evidence="15" id="KW-1185">Reference proteome</keyword>
<dbReference type="InterPro" id="IPR001412">
    <property type="entry name" value="aa-tRNA-synth_I_CS"/>
</dbReference>
<evidence type="ECO:0000256" key="10">
    <source>
        <dbReference type="RuleBase" id="RU363038"/>
    </source>
</evidence>
<accession>A0A5E4MGM1</accession>
<dbReference type="CDD" id="cd00671">
    <property type="entry name" value="ArgRS_core"/>
    <property type="match status" value="1"/>
</dbReference>
<dbReference type="InterPro" id="IPR001278">
    <property type="entry name" value="Arg-tRNA-ligase"/>
</dbReference>
<dbReference type="GO" id="GO:0005524">
    <property type="term" value="F:ATP binding"/>
    <property type="evidence" value="ECO:0007669"/>
    <property type="project" value="UniProtKB-KW"/>
</dbReference>
<evidence type="ECO:0000256" key="1">
    <source>
        <dbReference type="ARBA" id="ARBA00005594"/>
    </source>
</evidence>
<dbReference type="Gene3D" id="3.40.50.620">
    <property type="entry name" value="HUPs"/>
    <property type="match status" value="1"/>
</dbReference>
<evidence type="ECO:0000256" key="8">
    <source>
        <dbReference type="ARBA" id="ARBA00033033"/>
    </source>
</evidence>
<keyword evidence="11" id="KW-0175">Coiled coil</keyword>
<gene>
    <name evidence="14" type="ORF">CINCED_3A001117</name>
</gene>
<dbReference type="HAMAP" id="MF_00123">
    <property type="entry name" value="Arg_tRNA_synth"/>
    <property type="match status" value="1"/>
</dbReference>
<evidence type="ECO:0000259" key="13">
    <source>
        <dbReference type="SMART" id="SM01016"/>
    </source>
</evidence>
<dbReference type="Pfam" id="PF05746">
    <property type="entry name" value="DALR_1"/>
    <property type="match status" value="1"/>
</dbReference>
<organism evidence="14 15">
    <name type="scientific">Cinara cedri</name>
    <dbReference type="NCBI Taxonomy" id="506608"/>
    <lineage>
        <taxon>Eukaryota</taxon>
        <taxon>Metazoa</taxon>
        <taxon>Ecdysozoa</taxon>
        <taxon>Arthropoda</taxon>
        <taxon>Hexapoda</taxon>
        <taxon>Insecta</taxon>
        <taxon>Pterygota</taxon>
        <taxon>Neoptera</taxon>
        <taxon>Paraneoptera</taxon>
        <taxon>Hemiptera</taxon>
        <taxon>Sternorrhyncha</taxon>
        <taxon>Aphidomorpha</taxon>
        <taxon>Aphidoidea</taxon>
        <taxon>Aphididae</taxon>
        <taxon>Lachninae</taxon>
        <taxon>Cinara</taxon>
    </lineage>
</organism>
<dbReference type="EC" id="6.1.1.19" evidence="2"/>
<sequence>METIVNSIDQLTKEVEELEELSAKKNEIQILKVQNQKLRYRLRLLYKNAGSQTENGPDYALINLHETLNNVFLKAIRSSYEGFEDFDETVVTASKNFADYQCNAPMKMSKLLKAKGQNIPLFTVANKIVECLDHCDIIDRVEVSKPGFINIYLSQFKLRDILDFVLENKLKPNPLLHPKKIIIDFSSPNVAKEMHVGHLRSTIIGDSLCRVFEFIGHDVMRLNHIGDWGTQFGMLIALLQDKFPDYKNVSPPINDLQEFYKQSKVLFDNDPEFKKRAYNCVVKLQSMSPDHIKAWKLICDVSRQEFQKIYERLNINIIERGESFYQSRMESIVKYLEKEGFLEDDNGRKIMWSPEASIPLTIVKSDGGFTYDTSDFAALKQRIEEEKADAIIYITDSGQSTHFETLKKCAIHAKILNPSNVDMHFVGFGVVLGEDKKKFKTRSGETVRLAGLLDEGIKRARDKLIEKGRDKVLTDEELKLAETAVAYGCIKYADLCHNRSHEYVFSFDKMLEDKGNTAVYLLYALTRIRSIINNLGSHCKDLNAAISVFHENEWKLTKTLLRFGEVLFKVINDFCLHYLCEYLYDVATTFSEFYDNCYCIEKNPKTGEIVKVHDGRILLCKVTEEYLNTGLNLLGIHTVSKM</sequence>
<keyword evidence="3 10" id="KW-0436">Ligase</keyword>
<dbReference type="SUPFAM" id="SSF52374">
    <property type="entry name" value="Nucleotidylyl transferase"/>
    <property type="match status" value="1"/>
</dbReference>
<dbReference type="Gene3D" id="3.30.1360.70">
    <property type="entry name" value="Arginyl tRNA synthetase N-terminal domain"/>
    <property type="match status" value="1"/>
</dbReference>
<keyword evidence="4 10" id="KW-0547">Nucleotide-binding</keyword>
<keyword evidence="6 10" id="KW-0648">Protein biosynthesis</keyword>
<comment type="similarity">
    <text evidence="1 10">Belongs to the class-I aminoacyl-tRNA synthetase family.</text>
</comment>
<dbReference type="InterPro" id="IPR008909">
    <property type="entry name" value="DALR_anticod-bd"/>
</dbReference>
<dbReference type="InterPro" id="IPR014729">
    <property type="entry name" value="Rossmann-like_a/b/a_fold"/>
</dbReference>
<evidence type="ECO:0000256" key="9">
    <source>
        <dbReference type="ARBA" id="ARBA00049339"/>
    </source>
</evidence>
<dbReference type="AlphaFoldDB" id="A0A5E4MGM1"/>
<feature type="domain" description="Arginyl tRNA synthetase N-terminal" evidence="13">
    <location>
        <begin position="66"/>
        <end position="153"/>
    </location>
</feature>
<keyword evidence="5 10" id="KW-0067">ATP-binding</keyword>
<dbReference type="InterPro" id="IPR035684">
    <property type="entry name" value="ArgRS_core"/>
</dbReference>
<feature type="coiled-coil region" evidence="11">
    <location>
        <begin position="1"/>
        <end position="41"/>
    </location>
</feature>
<dbReference type="SUPFAM" id="SSF47323">
    <property type="entry name" value="Anticodon-binding domain of a subclass of class I aminoacyl-tRNA synthetases"/>
    <property type="match status" value="1"/>
</dbReference>
<feature type="domain" description="DALR anticodon binding" evidence="12">
    <location>
        <begin position="521"/>
        <end position="642"/>
    </location>
</feature>
<dbReference type="PRINTS" id="PR01038">
    <property type="entry name" value="TRNASYNTHARG"/>
</dbReference>
<dbReference type="GO" id="GO:0005737">
    <property type="term" value="C:cytoplasm"/>
    <property type="evidence" value="ECO:0007669"/>
    <property type="project" value="InterPro"/>
</dbReference>
<dbReference type="Proteomes" id="UP000325440">
    <property type="component" value="Unassembled WGS sequence"/>
</dbReference>
<evidence type="ECO:0000256" key="7">
    <source>
        <dbReference type="ARBA" id="ARBA00023146"/>
    </source>
</evidence>
<dbReference type="FunFam" id="3.40.50.620:FF:000084">
    <property type="entry name" value="arginine--tRNA ligase, cytoplasmic"/>
    <property type="match status" value="1"/>
</dbReference>
<evidence type="ECO:0000256" key="5">
    <source>
        <dbReference type="ARBA" id="ARBA00022840"/>
    </source>
</evidence>
<evidence type="ECO:0000313" key="15">
    <source>
        <dbReference type="Proteomes" id="UP000325440"/>
    </source>
</evidence>
<proteinExistence type="inferred from homology"/>
<evidence type="ECO:0000256" key="3">
    <source>
        <dbReference type="ARBA" id="ARBA00022598"/>
    </source>
</evidence>
<dbReference type="NCBIfam" id="TIGR00456">
    <property type="entry name" value="argS"/>
    <property type="match status" value="1"/>
</dbReference>
<dbReference type="PANTHER" id="PTHR11956:SF5">
    <property type="entry name" value="ARGININE--TRNA LIGASE, CYTOPLASMIC"/>
    <property type="match status" value="1"/>
</dbReference>
<dbReference type="GO" id="GO:0006420">
    <property type="term" value="P:arginyl-tRNA aminoacylation"/>
    <property type="evidence" value="ECO:0007669"/>
    <property type="project" value="InterPro"/>
</dbReference>
<dbReference type="Gene3D" id="1.10.730.10">
    <property type="entry name" value="Isoleucyl-tRNA Synthetase, Domain 1"/>
    <property type="match status" value="1"/>
</dbReference>
<dbReference type="InterPro" id="IPR036695">
    <property type="entry name" value="Arg-tRNA-synth_N_sf"/>
</dbReference>
<dbReference type="SUPFAM" id="SSF55190">
    <property type="entry name" value="Arginyl-tRNA synthetase (ArgRS), N-terminal 'additional' domain"/>
    <property type="match status" value="1"/>
</dbReference>
<comment type="catalytic activity">
    <reaction evidence="9">
        <text>tRNA(Arg) + L-arginine + ATP = L-arginyl-tRNA(Arg) + AMP + diphosphate</text>
        <dbReference type="Rhea" id="RHEA:20301"/>
        <dbReference type="Rhea" id="RHEA-COMP:9658"/>
        <dbReference type="Rhea" id="RHEA-COMP:9673"/>
        <dbReference type="ChEBI" id="CHEBI:30616"/>
        <dbReference type="ChEBI" id="CHEBI:32682"/>
        <dbReference type="ChEBI" id="CHEBI:33019"/>
        <dbReference type="ChEBI" id="CHEBI:78442"/>
        <dbReference type="ChEBI" id="CHEBI:78513"/>
        <dbReference type="ChEBI" id="CHEBI:456215"/>
        <dbReference type="EC" id="6.1.1.19"/>
    </reaction>
</comment>
<dbReference type="OrthoDB" id="68056at2759"/>
<evidence type="ECO:0000313" key="14">
    <source>
        <dbReference type="EMBL" id="VVC29533.1"/>
    </source>
</evidence>